<dbReference type="Gene3D" id="3.30.700.10">
    <property type="entry name" value="Glycoprotein, Type 4 Pilin"/>
    <property type="match status" value="1"/>
</dbReference>
<dbReference type="AlphaFoldDB" id="A0A5C5XTL0"/>
<dbReference type="PANTHER" id="PTHR30093">
    <property type="entry name" value="GENERAL SECRETION PATHWAY PROTEIN G"/>
    <property type="match status" value="1"/>
</dbReference>
<feature type="domain" description="DUF1559" evidence="2">
    <location>
        <begin position="32"/>
        <end position="263"/>
    </location>
</feature>
<dbReference type="PANTHER" id="PTHR30093:SF2">
    <property type="entry name" value="TYPE II SECRETION SYSTEM PROTEIN H"/>
    <property type="match status" value="1"/>
</dbReference>
<dbReference type="EMBL" id="SJPO01000017">
    <property type="protein sequence ID" value="TWT66260.1"/>
    <property type="molecule type" value="Genomic_DNA"/>
</dbReference>
<reference evidence="3 4" key="1">
    <citation type="submission" date="2019-02" db="EMBL/GenBank/DDBJ databases">
        <title>Deep-cultivation of Planctomycetes and their phenomic and genomic characterization uncovers novel biology.</title>
        <authorList>
            <person name="Wiegand S."/>
            <person name="Jogler M."/>
            <person name="Boedeker C."/>
            <person name="Pinto D."/>
            <person name="Vollmers J."/>
            <person name="Rivas-Marin E."/>
            <person name="Kohn T."/>
            <person name="Peeters S.H."/>
            <person name="Heuer A."/>
            <person name="Rast P."/>
            <person name="Oberbeckmann S."/>
            <person name="Bunk B."/>
            <person name="Jeske O."/>
            <person name="Meyerdierks A."/>
            <person name="Storesund J.E."/>
            <person name="Kallscheuer N."/>
            <person name="Luecker S."/>
            <person name="Lage O.M."/>
            <person name="Pohl T."/>
            <person name="Merkel B.J."/>
            <person name="Hornburger P."/>
            <person name="Mueller R.-W."/>
            <person name="Bruemmer F."/>
            <person name="Labrenz M."/>
            <person name="Spormann A.M."/>
            <person name="Op Den Camp H."/>
            <person name="Overmann J."/>
            <person name="Amann R."/>
            <person name="Jetten M.S.M."/>
            <person name="Mascher T."/>
            <person name="Medema M.H."/>
            <person name="Devos D.P."/>
            <person name="Kaster A.-K."/>
            <person name="Ovreas L."/>
            <person name="Rohde M."/>
            <person name="Galperin M.Y."/>
            <person name="Jogler C."/>
        </authorList>
    </citation>
    <scope>NUCLEOTIDE SEQUENCE [LARGE SCALE GENOMIC DNA]</scope>
    <source>
        <strain evidence="3 4">Pla123a</strain>
    </source>
</reference>
<keyword evidence="4" id="KW-1185">Reference proteome</keyword>
<evidence type="ECO:0000259" key="2">
    <source>
        <dbReference type="Pfam" id="PF07596"/>
    </source>
</evidence>
<dbReference type="RefSeq" id="WP_197528245.1">
    <property type="nucleotide sequence ID" value="NZ_SJPO01000017.1"/>
</dbReference>
<dbReference type="InterPro" id="IPR012902">
    <property type="entry name" value="N_methyl_site"/>
</dbReference>
<organism evidence="3 4">
    <name type="scientific">Posidoniimonas polymericola</name>
    <dbReference type="NCBI Taxonomy" id="2528002"/>
    <lineage>
        <taxon>Bacteria</taxon>
        <taxon>Pseudomonadati</taxon>
        <taxon>Planctomycetota</taxon>
        <taxon>Planctomycetia</taxon>
        <taxon>Pirellulales</taxon>
        <taxon>Lacipirellulaceae</taxon>
        <taxon>Posidoniimonas</taxon>
    </lineage>
</organism>
<evidence type="ECO:0000313" key="3">
    <source>
        <dbReference type="EMBL" id="TWT66260.1"/>
    </source>
</evidence>
<dbReference type="NCBIfam" id="TIGR02532">
    <property type="entry name" value="IV_pilin_GFxxxE"/>
    <property type="match status" value="1"/>
</dbReference>
<dbReference type="SUPFAM" id="SSF54523">
    <property type="entry name" value="Pili subunits"/>
    <property type="match status" value="1"/>
</dbReference>
<dbReference type="NCBIfam" id="TIGR04294">
    <property type="entry name" value="pre_pil_HX9DG"/>
    <property type="match status" value="1"/>
</dbReference>
<sequence>MNTLRRGFTLVELLVVIAIIGVLIALLLPAVQAARESARRSQCINNLKQIGLAFHNHESSHNVLPSGGWEWDSPPTYEGGVAATGKEQRAGWGFQILPYVEGQSIVDAGPVAAVGATLPVFFCASRRSPQSFQREDKFDPPLTGGMIRYGMTDYAASNREQLGVVRRYDPLRMAKIVDGTSHSLLASEKRMNVARLGEPQDDDNEGYTVGWNEDTIRKTSDPPEPDHVERGDDGEKLFGSSHTGGVNAVMADGSVQWVGYDIDGKVFHAMGNIADDKIARE</sequence>
<evidence type="ECO:0000313" key="4">
    <source>
        <dbReference type="Proteomes" id="UP000318478"/>
    </source>
</evidence>
<dbReference type="InterPro" id="IPR011453">
    <property type="entry name" value="DUF1559"/>
</dbReference>
<evidence type="ECO:0000256" key="1">
    <source>
        <dbReference type="SAM" id="MobiDB-lite"/>
    </source>
</evidence>
<feature type="region of interest" description="Disordered" evidence="1">
    <location>
        <begin position="197"/>
        <end position="241"/>
    </location>
</feature>
<accession>A0A5C5XTL0</accession>
<dbReference type="Pfam" id="PF07596">
    <property type="entry name" value="SBP_bac_10"/>
    <property type="match status" value="1"/>
</dbReference>
<gene>
    <name evidence="3" type="primary">pilE_2</name>
    <name evidence="3" type="ORF">Pla123a_47840</name>
</gene>
<dbReference type="Pfam" id="PF07963">
    <property type="entry name" value="N_methyl"/>
    <property type="match status" value="1"/>
</dbReference>
<dbReference type="InterPro" id="IPR045584">
    <property type="entry name" value="Pilin-like"/>
</dbReference>
<dbReference type="Proteomes" id="UP000318478">
    <property type="component" value="Unassembled WGS sequence"/>
</dbReference>
<dbReference type="PROSITE" id="PS00409">
    <property type="entry name" value="PROKAR_NTER_METHYL"/>
    <property type="match status" value="1"/>
</dbReference>
<protein>
    <submittedName>
        <fullName evidence="3">Fimbrial protein</fullName>
    </submittedName>
</protein>
<name>A0A5C5XTL0_9BACT</name>
<comment type="caution">
    <text evidence="3">The sequence shown here is derived from an EMBL/GenBank/DDBJ whole genome shotgun (WGS) entry which is preliminary data.</text>
</comment>
<feature type="compositionally biased region" description="Basic and acidic residues" evidence="1">
    <location>
        <begin position="214"/>
        <end position="236"/>
    </location>
</feature>
<proteinExistence type="predicted"/>
<dbReference type="InterPro" id="IPR027558">
    <property type="entry name" value="Pre_pil_HX9DG_C"/>
</dbReference>